<dbReference type="Gene3D" id="3.50.50.60">
    <property type="entry name" value="FAD/NAD(P)-binding domain"/>
    <property type="match status" value="2"/>
</dbReference>
<keyword evidence="2" id="KW-1185">Reference proteome</keyword>
<accession>A0ABW2LBV6</accession>
<keyword evidence="1" id="KW-0560">Oxidoreductase</keyword>
<sequence length="338" mass="37104">MTKGITIAGGGLAGLSLGVGLRMRGVPVVLHEAGRYPRHRVCGEFISGVQATTLESLGVAEDLADAHRHVRAKWFREGDELLDAKMPQAALGISRYRLDARLRDRLVGEGAELVEDSRCVREPGEGLVWAAGRLPKKGGWIGLKCHLMDFPMRSDLEMHLGSNGYAGLAPVEEGRVNVCGLFKLDRRRRGKGSGLLRDYLRQGGNGGLVGRMERAVVDESSFLGVSAFELGWQGGEESLCTLGDAEGMIPPFTGNGMSMAFESAELALEPLERWSQGKISWEAVVREIRERAHRKFRRRVANAMLLHKMLLDSRGQRLISVISKSGLLPFRPLLSLVR</sequence>
<dbReference type="SUPFAM" id="SSF51905">
    <property type="entry name" value="FAD/NAD(P)-binding domain"/>
    <property type="match status" value="1"/>
</dbReference>
<evidence type="ECO:0000313" key="1">
    <source>
        <dbReference type="EMBL" id="MFC7338462.1"/>
    </source>
</evidence>
<evidence type="ECO:0000313" key="2">
    <source>
        <dbReference type="Proteomes" id="UP001596472"/>
    </source>
</evidence>
<gene>
    <name evidence="1" type="ORF">ACFQY0_14805</name>
</gene>
<dbReference type="RefSeq" id="WP_379713815.1">
    <property type="nucleotide sequence ID" value="NZ_JBHTBS010000008.1"/>
</dbReference>
<comment type="caution">
    <text evidence="1">The sequence shown here is derived from an EMBL/GenBank/DDBJ whole genome shotgun (WGS) entry which is preliminary data.</text>
</comment>
<dbReference type="GO" id="GO:0016491">
    <property type="term" value="F:oxidoreductase activity"/>
    <property type="evidence" value="ECO:0007669"/>
    <property type="project" value="UniProtKB-KW"/>
</dbReference>
<dbReference type="Proteomes" id="UP001596472">
    <property type="component" value="Unassembled WGS sequence"/>
</dbReference>
<dbReference type="EC" id="1.-.-.-" evidence="1"/>
<protein>
    <submittedName>
        <fullName evidence="1">NAD(P)/FAD-dependent oxidoreductase</fullName>
        <ecNumber evidence="1">1.-.-.-</ecNumber>
    </submittedName>
</protein>
<proteinExistence type="predicted"/>
<dbReference type="PANTHER" id="PTHR42685:SF22">
    <property type="entry name" value="CONDITIONED MEDIUM FACTOR RECEPTOR 1"/>
    <property type="match status" value="1"/>
</dbReference>
<dbReference type="PANTHER" id="PTHR42685">
    <property type="entry name" value="GERANYLGERANYL DIPHOSPHATE REDUCTASE"/>
    <property type="match status" value="1"/>
</dbReference>
<organism evidence="1 2">
    <name type="scientific">Haloferula chungangensis</name>
    <dbReference type="NCBI Taxonomy" id="1048331"/>
    <lineage>
        <taxon>Bacteria</taxon>
        <taxon>Pseudomonadati</taxon>
        <taxon>Verrucomicrobiota</taxon>
        <taxon>Verrucomicrobiia</taxon>
        <taxon>Verrucomicrobiales</taxon>
        <taxon>Verrucomicrobiaceae</taxon>
        <taxon>Haloferula</taxon>
    </lineage>
</organism>
<dbReference type="EMBL" id="JBHTBS010000008">
    <property type="protein sequence ID" value="MFC7338462.1"/>
    <property type="molecule type" value="Genomic_DNA"/>
</dbReference>
<dbReference type="InterPro" id="IPR050407">
    <property type="entry name" value="Geranylgeranyl_reductase"/>
</dbReference>
<reference evidence="2" key="1">
    <citation type="journal article" date="2019" name="Int. J. Syst. Evol. Microbiol.">
        <title>The Global Catalogue of Microorganisms (GCM) 10K type strain sequencing project: providing services to taxonomists for standard genome sequencing and annotation.</title>
        <authorList>
            <consortium name="The Broad Institute Genomics Platform"/>
            <consortium name="The Broad Institute Genome Sequencing Center for Infectious Disease"/>
            <person name="Wu L."/>
            <person name="Ma J."/>
        </authorList>
    </citation>
    <scope>NUCLEOTIDE SEQUENCE [LARGE SCALE GENOMIC DNA]</scope>
    <source>
        <strain evidence="2">CGMCC 4.1467</strain>
    </source>
</reference>
<dbReference type="InterPro" id="IPR036188">
    <property type="entry name" value="FAD/NAD-bd_sf"/>
</dbReference>
<name>A0ABW2LBV6_9BACT</name>